<feature type="non-terminal residue" evidence="1">
    <location>
        <position position="15"/>
    </location>
</feature>
<gene>
    <name evidence="1" type="ORF">OIU84_005719</name>
</gene>
<evidence type="ECO:0000313" key="1">
    <source>
        <dbReference type="EMBL" id="KAJ6412730.1"/>
    </source>
</evidence>
<reference evidence="1 2" key="1">
    <citation type="journal article" date="2023" name="Int. J. Mol. Sci.">
        <title>De Novo Assembly and Annotation of 11 Diverse Shrub Willow (Salix) Genomes Reveals Novel Gene Organization in Sex-Linked Regions.</title>
        <authorList>
            <person name="Hyden B."/>
            <person name="Feng K."/>
            <person name="Yates T.B."/>
            <person name="Jawdy S."/>
            <person name="Cereghino C."/>
            <person name="Smart L.B."/>
            <person name="Muchero W."/>
        </authorList>
    </citation>
    <scope>NUCLEOTIDE SEQUENCE [LARGE SCALE GENOMIC DNA]</scope>
    <source>
        <tissue evidence="1">Shoot tip</tissue>
    </source>
</reference>
<evidence type="ECO:0000313" key="2">
    <source>
        <dbReference type="Proteomes" id="UP001162972"/>
    </source>
</evidence>
<dbReference type="Proteomes" id="UP001162972">
    <property type="component" value="Chromosome 5"/>
</dbReference>
<dbReference type="EMBL" id="JAPFFJ010000013">
    <property type="protein sequence ID" value="KAJ6412730.1"/>
    <property type="molecule type" value="Genomic_DNA"/>
</dbReference>
<protein>
    <submittedName>
        <fullName evidence="1">Uncharacterized protein</fullName>
    </submittedName>
</protein>
<name>A0AAD6JWV8_9ROSI</name>
<accession>A0AAD6JWV8</accession>
<proteinExistence type="predicted"/>
<organism evidence="1 2">
    <name type="scientific">Salix udensis</name>
    <dbReference type="NCBI Taxonomy" id="889485"/>
    <lineage>
        <taxon>Eukaryota</taxon>
        <taxon>Viridiplantae</taxon>
        <taxon>Streptophyta</taxon>
        <taxon>Embryophyta</taxon>
        <taxon>Tracheophyta</taxon>
        <taxon>Spermatophyta</taxon>
        <taxon>Magnoliopsida</taxon>
        <taxon>eudicotyledons</taxon>
        <taxon>Gunneridae</taxon>
        <taxon>Pentapetalae</taxon>
        <taxon>rosids</taxon>
        <taxon>fabids</taxon>
        <taxon>Malpighiales</taxon>
        <taxon>Salicaceae</taxon>
        <taxon>Saliceae</taxon>
        <taxon>Salix</taxon>
    </lineage>
</organism>
<sequence>MRERAIRVFCRRERE</sequence>
<keyword evidence="2" id="KW-1185">Reference proteome</keyword>
<comment type="caution">
    <text evidence="1">The sequence shown here is derived from an EMBL/GenBank/DDBJ whole genome shotgun (WGS) entry which is preliminary data.</text>
</comment>